<evidence type="ECO:0000313" key="2">
    <source>
        <dbReference type="EMBL" id="APA44376.1"/>
    </source>
</evidence>
<dbReference type="AlphaFoldDB" id="A0A384KF49"/>
<evidence type="ECO:0000313" key="1">
    <source>
        <dbReference type="EMBL" id="AAG59490.1"/>
    </source>
</evidence>
<evidence type="ECO:0000313" key="3">
    <source>
        <dbReference type="Proteomes" id="UP000002519"/>
    </source>
</evidence>
<dbReference type="PANTHER" id="PTHR37529">
    <property type="entry name" value="TRANSPOSASE INSG FOR INSERTION SEQUENCE ELEMENT IS4-RELATED"/>
    <property type="match status" value="1"/>
</dbReference>
<dbReference type="EMBL" id="CP017669">
    <property type="protein sequence ID" value="APA44376.1"/>
    <property type="molecule type" value="Genomic_DNA"/>
</dbReference>
<dbReference type="PANTHER" id="PTHR37529:SF1">
    <property type="entry name" value="TRANSPOSASE INSG FOR INSERTION SEQUENCE ELEMENT IS4-RELATED"/>
    <property type="match status" value="1"/>
</dbReference>
<sequence length="81" mass="9379">MGAAPVEWLFRQTTQTWGAERYLKDDWHGLQLFAIDGAQFRTPDEPELREYYGSANTSTERQSAYPVMRLVALMNLGITFY</sequence>
<dbReference type="EMBL" id="AE005174">
    <property type="protein sequence ID" value="AAG59490.1"/>
    <property type="molecule type" value="Genomic_DNA"/>
</dbReference>
<accession>A0A384KF49</accession>
<proteinExistence type="predicted"/>
<evidence type="ECO:0000313" key="4">
    <source>
        <dbReference type="Proteomes" id="UP000177471"/>
    </source>
</evidence>
<dbReference type="PATRIC" id="fig|83334.175.peg.25"/>
<name>A0A384KF49_ECO57</name>
<dbReference type="PIR" id="F86128">
    <property type="entry name" value="F86128"/>
</dbReference>
<reference evidence="1 3" key="1">
    <citation type="journal article" date="2001" name="Nature">
        <title>Genome sequence of enterohaemorrhagic Escherichia coli O157:H7.</title>
        <authorList>
            <person name="Perna N.T."/>
            <person name="Plunkett G.III."/>
            <person name="Burland V."/>
            <person name="Mau B."/>
            <person name="Glasner J.D."/>
            <person name="Rose D.J."/>
            <person name="Mayhew G.F."/>
            <person name="Evans P.S."/>
            <person name="Gregor J."/>
            <person name="Kirkpatrick H.A."/>
            <person name="Posfai G."/>
            <person name="Hackett J."/>
            <person name="Klink S."/>
            <person name="Boutin A."/>
            <person name="Shao Y."/>
            <person name="Miller L."/>
            <person name="Grotbeck E.J."/>
            <person name="Davis N.W."/>
            <person name="Lim A."/>
            <person name="Dimalanta E."/>
            <person name="Potamousis K."/>
            <person name="Apodaca J."/>
            <person name="Anantharaman T.S."/>
            <person name="Lin J."/>
            <person name="Yen G."/>
            <person name="Schwartz D.C."/>
            <person name="Welch R.A."/>
            <person name="Blattner F.R."/>
        </authorList>
    </citation>
    <scope>NUCLEOTIDE SEQUENCE [LARGE SCALE GENOMIC DNA]</scope>
    <source>
        <strain evidence="1">EDL933</strain>
        <strain evidence="3">O157:H7 / EDL933 / ATCC 700927 / EHEC</strain>
    </source>
</reference>
<dbReference type="KEGG" id="ece:Z5904"/>
<dbReference type="Proteomes" id="UP000002519">
    <property type="component" value="Chromosome"/>
</dbReference>
<reference evidence="2 4" key="2">
    <citation type="submission" date="2016-10" db="EMBL/GenBank/DDBJ databases">
        <title>E. coli O157:H7 PA20.</title>
        <authorList>
            <person name="Uhlich G.A."/>
            <person name="Chen C.-Y."/>
            <person name="Paoli G."/>
        </authorList>
    </citation>
    <scope>NUCLEOTIDE SEQUENCE [LARGE SCALE GENOMIC DNA]</scope>
    <source>
        <strain evidence="2 4">PA20</strain>
    </source>
</reference>
<evidence type="ECO:0008006" key="5">
    <source>
        <dbReference type="Google" id="ProtNLM"/>
    </source>
</evidence>
<dbReference type="Proteomes" id="UP000177471">
    <property type="component" value="Chromosome"/>
</dbReference>
<gene>
    <name evidence="1" type="ordered locus">Z5904</name>
    <name evidence="2" type="ORF">AU473_27410</name>
</gene>
<dbReference type="PIR" id="B91287">
    <property type="entry name" value="B91287"/>
</dbReference>
<organism evidence="1 3">
    <name type="scientific">Escherichia coli O157:H7</name>
    <dbReference type="NCBI Taxonomy" id="83334"/>
    <lineage>
        <taxon>Bacteria</taxon>
        <taxon>Pseudomonadati</taxon>
        <taxon>Pseudomonadota</taxon>
        <taxon>Gammaproteobacteria</taxon>
        <taxon>Enterobacterales</taxon>
        <taxon>Enterobacteriaceae</taxon>
        <taxon>Escherichia</taxon>
    </lineage>
</organism>
<protein>
    <recommendedName>
        <fullName evidence="5">Transposase</fullName>
    </recommendedName>
</protein>